<evidence type="ECO:0000313" key="3">
    <source>
        <dbReference type="Proteomes" id="UP000318138"/>
    </source>
</evidence>
<feature type="domain" description="Beta-lactamase-related" evidence="1">
    <location>
        <begin position="31"/>
        <end position="252"/>
    </location>
</feature>
<dbReference type="Pfam" id="PF00144">
    <property type="entry name" value="Beta-lactamase"/>
    <property type="match status" value="1"/>
</dbReference>
<dbReference type="InterPro" id="IPR001466">
    <property type="entry name" value="Beta-lactam-related"/>
</dbReference>
<sequence>MEKLTKELEAHNIETFTIVHKNERVFTFGEGKLDELHQVNSISKSILGILIYLAREEGHIDSLNDPVHTYVKEAVGTPVEKVTINDLLTMTAGYTEAQWRETLQSAEYLQHILTLDRDESATFAYNNVCSYLLAVVLDRATGDAAEFFTSTLKDPLDLHATWEKTDEGVLLGGYGLRISANSLTKLVKELKSYTFFDELMKPRVDSGIRNQQYAHHWWVSKGTSRQPIIYYAAGRKGKFIFLIPEREIEVICTVTMENDLVPFQWLLKYLLPNKMFAKTE</sequence>
<dbReference type="PANTHER" id="PTHR43283">
    <property type="entry name" value="BETA-LACTAMASE-RELATED"/>
    <property type="match status" value="1"/>
</dbReference>
<name>A0A859FF55_9BACI</name>
<evidence type="ECO:0000259" key="1">
    <source>
        <dbReference type="Pfam" id="PF00144"/>
    </source>
</evidence>
<gene>
    <name evidence="2" type="ORF">FLK61_31370</name>
</gene>
<reference evidence="3" key="1">
    <citation type="submission" date="2019-07" db="EMBL/GenBank/DDBJ databases">
        <title>Bacillus alkalisoli sp. nov. isolated from saline soil.</title>
        <authorList>
            <person name="Sun J.-Q."/>
            <person name="Xu L."/>
        </authorList>
    </citation>
    <scope>NUCLEOTIDE SEQUENCE [LARGE SCALE GENOMIC DNA]</scope>
    <source>
        <strain evidence="3">M4U3P1</strain>
    </source>
</reference>
<dbReference type="Proteomes" id="UP000318138">
    <property type="component" value="Chromosome"/>
</dbReference>
<protein>
    <submittedName>
        <fullName evidence="2">Beta-lactamase family protein</fullName>
    </submittedName>
</protein>
<dbReference type="InterPro" id="IPR050789">
    <property type="entry name" value="Diverse_Enzym_Activities"/>
</dbReference>
<dbReference type="Gene3D" id="3.40.710.10">
    <property type="entry name" value="DD-peptidase/beta-lactamase superfamily"/>
    <property type="match status" value="1"/>
</dbReference>
<dbReference type="AlphaFoldDB" id="A0A859FF55"/>
<proteinExistence type="predicted"/>
<dbReference type="KEGG" id="psua:FLK61_31370"/>
<evidence type="ECO:0000313" key="2">
    <source>
        <dbReference type="EMBL" id="QKS71214.1"/>
    </source>
</evidence>
<keyword evidence="3" id="KW-1185">Reference proteome</keyword>
<organism evidence="2 3">
    <name type="scientific">Paenalkalicoccus suaedae</name>
    <dbReference type="NCBI Taxonomy" id="2592382"/>
    <lineage>
        <taxon>Bacteria</taxon>
        <taxon>Bacillati</taxon>
        <taxon>Bacillota</taxon>
        <taxon>Bacilli</taxon>
        <taxon>Bacillales</taxon>
        <taxon>Bacillaceae</taxon>
        <taxon>Paenalkalicoccus</taxon>
    </lineage>
</organism>
<dbReference type="RefSeq" id="WP_176009250.1">
    <property type="nucleotide sequence ID" value="NZ_CP041372.2"/>
</dbReference>
<dbReference type="InterPro" id="IPR012338">
    <property type="entry name" value="Beta-lactam/transpept-like"/>
</dbReference>
<dbReference type="PANTHER" id="PTHR43283:SF7">
    <property type="entry name" value="BETA-LACTAMASE-RELATED DOMAIN-CONTAINING PROTEIN"/>
    <property type="match status" value="1"/>
</dbReference>
<dbReference type="SUPFAM" id="SSF56601">
    <property type="entry name" value="beta-lactamase/transpeptidase-like"/>
    <property type="match status" value="1"/>
</dbReference>
<dbReference type="EMBL" id="CP041372">
    <property type="protein sequence ID" value="QKS71214.1"/>
    <property type="molecule type" value="Genomic_DNA"/>
</dbReference>
<accession>A0A859FF55</accession>